<dbReference type="GO" id="GO:0031623">
    <property type="term" value="P:receptor internalization"/>
    <property type="evidence" value="ECO:0007669"/>
    <property type="project" value="TreeGrafter"/>
</dbReference>
<dbReference type="PROSITE" id="PS51718">
    <property type="entry name" value="G_DYNAMIN_2"/>
    <property type="match status" value="1"/>
</dbReference>
<dbReference type="GO" id="GO:0005737">
    <property type="term" value="C:cytoplasm"/>
    <property type="evidence" value="ECO:0007669"/>
    <property type="project" value="TreeGrafter"/>
</dbReference>
<dbReference type="InterPro" id="IPR030381">
    <property type="entry name" value="G_DYNAMIN_dom"/>
</dbReference>
<comment type="caution">
    <text evidence="6">The sequence shown here is derived from an EMBL/GenBank/DDBJ whole genome shotgun (WGS) entry which is preliminary data.</text>
</comment>
<dbReference type="PANTHER" id="PTHR11566">
    <property type="entry name" value="DYNAMIN"/>
    <property type="match status" value="1"/>
</dbReference>
<protein>
    <submittedName>
        <fullName evidence="6">Uncharacterized protein</fullName>
    </submittedName>
</protein>
<dbReference type="InterPro" id="IPR022812">
    <property type="entry name" value="Dynamin"/>
</dbReference>
<keyword evidence="2" id="KW-0342">GTP-binding</keyword>
<dbReference type="CDD" id="cd08771">
    <property type="entry name" value="DLP_1"/>
    <property type="match status" value="1"/>
</dbReference>
<organism evidence="6 7">
    <name type="scientific">Imshaugia aleurites</name>
    <dbReference type="NCBI Taxonomy" id="172621"/>
    <lineage>
        <taxon>Eukaryota</taxon>
        <taxon>Fungi</taxon>
        <taxon>Dikarya</taxon>
        <taxon>Ascomycota</taxon>
        <taxon>Pezizomycotina</taxon>
        <taxon>Lecanoromycetes</taxon>
        <taxon>OSLEUM clade</taxon>
        <taxon>Lecanoromycetidae</taxon>
        <taxon>Lecanorales</taxon>
        <taxon>Lecanorineae</taxon>
        <taxon>Parmeliaceae</taxon>
        <taxon>Imshaugia</taxon>
    </lineage>
</organism>
<dbReference type="Pfam" id="PF01031">
    <property type="entry name" value="Dynamin_M"/>
    <property type="match status" value="1"/>
</dbReference>
<keyword evidence="7" id="KW-1185">Reference proteome</keyword>
<evidence type="ECO:0000256" key="3">
    <source>
        <dbReference type="SAM" id="MobiDB-lite"/>
    </source>
</evidence>
<dbReference type="InterPro" id="IPR000375">
    <property type="entry name" value="Dynamin_stalk"/>
</dbReference>
<evidence type="ECO:0000259" key="4">
    <source>
        <dbReference type="PROSITE" id="PS51388"/>
    </source>
</evidence>
<sequence length="893" mass="99629">MARKSYKMEQESAQRIPIIGVGAEQDHIEQPVSSGDTIALDSDATMMDGQKDDDGHRTIRENENTGNIFVTNVGSARTENIPSGAAEAADEGLEVLGRGVRKLVQAIQELRHLGVEDLVLPLPKICVIGDQSAGKSSLIEGISGIKVPRGTGTCTRCPLEINLSESNNALAPWLCKVSLHKKFVYEGNLGTGRVLGKNATKLEGVTRGRPLGPWGLQDSEEFHFATLNSKDDVERVLYLAQLATLNPGKSWEEYLPSNPEPNKEHQVKFSPNVIRLDISGPTLPNLSFTDLPGVISDSDDENVYLIDLVQNLVTEYIKAQDCINVLAIPMTHDLATSRTPRLIKELNAQGRTIGCLTKPDRIEKGESLDHWLAILNGETFRLGFGYHVVKNNPDPRVDHTTARIEEQAFFEDEEPWKTTLRAHSHCFGTLQLVSTLSERLTAQIRASLPRIEHQVQQKANRINAALQALPKPINGNIPAIVMGELGEFKKEIEIQIDGGSQFNSFQKGWNRLAKNFRKDLADTRPVLVLLPDPQTPSHSHRHRSRGTGNSCSSGTPTPAPKRHTTPIPIESDEEDVPCKPNPIVQRSGQKRPLASGMHTTNKIPRTVNGTPRSAAVSSSRRFKLKEVRDIIQDAYIGLPNQIDPKATERMIVMSMSHWEEPVNDFLDGTKVLCQDMVAEQVQKVFGKYAKTLFHDRVNQICGLFFEQVMPRQREIAMQALKWEMAKPETFNDEALGLAEAKALTLLQTKRRENRAGAYLDEQEAMTGKPTTGQTRIEKISKISDAQLGPDEYENEIKAMSTVKGYYECAYFHFVDVVCKSIRCELFGKCRDEIGNEMKKQFGVIEDGAYERLSILLAANPMDEERRVQLKKERETILRAQEHLEGLSLEDLNE</sequence>
<feature type="compositionally biased region" description="Polar residues" evidence="3">
    <location>
        <begin position="546"/>
        <end position="556"/>
    </location>
</feature>
<dbReference type="OrthoDB" id="5061070at2759"/>
<dbReference type="AlphaFoldDB" id="A0A8H3IKC8"/>
<evidence type="ECO:0000256" key="2">
    <source>
        <dbReference type="ARBA" id="ARBA00023134"/>
    </source>
</evidence>
<evidence type="ECO:0000313" key="6">
    <source>
        <dbReference type="EMBL" id="CAF9916839.1"/>
    </source>
</evidence>
<dbReference type="PROSITE" id="PS51388">
    <property type="entry name" value="GED"/>
    <property type="match status" value="1"/>
</dbReference>
<dbReference type="InterPro" id="IPR001401">
    <property type="entry name" value="Dynamin_GTPase"/>
</dbReference>
<feature type="domain" description="GED" evidence="4">
    <location>
        <begin position="795"/>
        <end position="891"/>
    </location>
</feature>
<dbReference type="InterPro" id="IPR045063">
    <property type="entry name" value="Dynamin_N"/>
</dbReference>
<dbReference type="PRINTS" id="PR00195">
    <property type="entry name" value="DYNAMIN"/>
</dbReference>
<feature type="compositionally biased region" description="Polar residues" evidence="3">
    <location>
        <begin position="597"/>
        <end position="612"/>
    </location>
</feature>
<keyword evidence="1" id="KW-0547">Nucleotide-binding</keyword>
<evidence type="ECO:0000313" key="7">
    <source>
        <dbReference type="Proteomes" id="UP000664534"/>
    </source>
</evidence>
<evidence type="ECO:0000256" key="1">
    <source>
        <dbReference type="ARBA" id="ARBA00022741"/>
    </source>
</evidence>
<reference evidence="6" key="1">
    <citation type="submission" date="2021-03" db="EMBL/GenBank/DDBJ databases">
        <authorList>
            <person name="Tagirdzhanova G."/>
        </authorList>
    </citation>
    <scope>NUCLEOTIDE SEQUENCE</scope>
</reference>
<feature type="domain" description="Dynamin-type G" evidence="5">
    <location>
        <begin position="119"/>
        <end position="449"/>
    </location>
</feature>
<dbReference type="SMART" id="SM00053">
    <property type="entry name" value="DYNc"/>
    <property type="match status" value="1"/>
</dbReference>
<dbReference type="Proteomes" id="UP000664534">
    <property type="component" value="Unassembled WGS sequence"/>
</dbReference>
<dbReference type="InterPro" id="IPR020850">
    <property type="entry name" value="GED_dom"/>
</dbReference>
<dbReference type="Gene3D" id="1.20.120.1240">
    <property type="entry name" value="Dynamin, middle domain"/>
    <property type="match status" value="1"/>
</dbReference>
<dbReference type="GO" id="GO:0005874">
    <property type="term" value="C:microtubule"/>
    <property type="evidence" value="ECO:0007669"/>
    <property type="project" value="TreeGrafter"/>
</dbReference>
<proteinExistence type="predicted"/>
<feature type="region of interest" description="Disordered" evidence="3">
    <location>
        <begin position="529"/>
        <end position="612"/>
    </location>
</feature>
<dbReference type="Pfam" id="PF00350">
    <property type="entry name" value="Dynamin_N"/>
    <property type="match status" value="1"/>
</dbReference>
<dbReference type="GO" id="GO:0005886">
    <property type="term" value="C:plasma membrane"/>
    <property type="evidence" value="ECO:0007669"/>
    <property type="project" value="TreeGrafter"/>
</dbReference>
<dbReference type="GO" id="GO:0005525">
    <property type="term" value="F:GTP binding"/>
    <property type="evidence" value="ECO:0007669"/>
    <property type="project" value="InterPro"/>
</dbReference>
<dbReference type="SUPFAM" id="SSF52540">
    <property type="entry name" value="P-loop containing nucleoside triphosphate hydrolases"/>
    <property type="match status" value="1"/>
</dbReference>
<evidence type="ECO:0000259" key="5">
    <source>
        <dbReference type="PROSITE" id="PS51718"/>
    </source>
</evidence>
<gene>
    <name evidence="6" type="ORF">IMSHALPRED_003307</name>
</gene>
<dbReference type="GO" id="GO:0008017">
    <property type="term" value="F:microtubule binding"/>
    <property type="evidence" value="ECO:0007669"/>
    <property type="project" value="TreeGrafter"/>
</dbReference>
<accession>A0A8H3IKC8</accession>
<dbReference type="EMBL" id="CAJPDT010000017">
    <property type="protein sequence ID" value="CAF9916839.1"/>
    <property type="molecule type" value="Genomic_DNA"/>
</dbReference>
<dbReference type="Gene3D" id="3.40.50.300">
    <property type="entry name" value="P-loop containing nucleotide triphosphate hydrolases"/>
    <property type="match status" value="1"/>
</dbReference>
<dbReference type="GO" id="GO:0003924">
    <property type="term" value="F:GTPase activity"/>
    <property type="evidence" value="ECO:0007669"/>
    <property type="project" value="InterPro"/>
</dbReference>
<dbReference type="InterPro" id="IPR027417">
    <property type="entry name" value="P-loop_NTPase"/>
</dbReference>
<name>A0A8H3IKC8_9LECA</name>
<dbReference type="PANTHER" id="PTHR11566:SF131">
    <property type="entry name" value="GTPASE, PUTATIVE (AFU_ORTHOLOGUE AFUA_6G07630)-RELATED"/>
    <property type="match status" value="1"/>
</dbReference>